<comment type="caution">
    <text evidence="1">The sequence shown here is derived from an EMBL/GenBank/DDBJ whole genome shotgun (WGS) entry which is preliminary data.</text>
</comment>
<sequence length="60" mass="6963">RTTPNGAERDALMHQAEKMIFDEALVMPLYFTTQPYVTNGSIQNYFWTTLGLVDFKKAYK</sequence>
<name>W1YK96_9ZZZZ</name>
<feature type="non-terminal residue" evidence="1">
    <location>
        <position position="1"/>
    </location>
</feature>
<dbReference type="Gene3D" id="3.40.190.10">
    <property type="entry name" value="Periplasmic binding protein-like II"/>
    <property type="match status" value="1"/>
</dbReference>
<dbReference type="SUPFAM" id="SSF53850">
    <property type="entry name" value="Periplasmic binding protein-like II"/>
    <property type="match status" value="1"/>
</dbReference>
<protein>
    <submittedName>
        <fullName evidence="1">Bacterial extracellular solute-binding protein, family 5</fullName>
    </submittedName>
</protein>
<gene>
    <name evidence="1" type="ORF">Q604_UNBC03883G0001</name>
</gene>
<dbReference type="EMBL" id="AZMM01003883">
    <property type="protein sequence ID" value="ETJ42150.1"/>
    <property type="molecule type" value="Genomic_DNA"/>
</dbReference>
<accession>W1YK96</accession>
<evidence type="ECO:0000313" key="1">
    <source>
        <dbReference type="EMBL" id="ETJ42150.1"/>
    </source>
</evidence>
<proteinExistence type="predicted"/>
<organism evidence="1">
    <name type="scientific">human gut metagenome</name>
    <dbReference type="NCBI Taxonomy" id="408170"/>
    <lineage>
        <taxon>unclassified sequences</taxon>
        <taxon>metagenomes</taxon>
        <taxon>organismal metagenomes</taxon>
    </lineage>
</organism>
<dbReference type="AlphaFoldDB" id="W1YK96"/>
<reference evidence="1" key="1">
    <citation type="submission" date="2013-12" db="EMBL/GenBank/DDBJ databases">
        <title>A Varibaculum cambriense genome reconstructed from a premature infant gut community with otherwise low bacterial novelty that shifts toward anaerobic metabolism during the third week of life.</title>
        <authorList>
            <person name="Brown C.T."/>
            <person name="Sharon I."/>
            <person name="Thomas B.C."/>
            <person name="Castelle C.J."/>
            <person name="Morowitz M.J."/>
            <person name="Banfield J.F."/>
        </authorList>
    </citation>
    <scope>NUCLEOTIDE SEQUENCE</scope>
</reference>
<dbReference type="Gene3D" id="3.10.105.10">
    <property type="entry name" value="Dipeptide-binding Protein, Domain 3"/>
    <property type="match status" value="1"/>
</dbReference>